<dbReference type="Proteomes" id="UP000748308">
    <property type="component" value="Unassembled WGS sequence"/>
</dbReference>
<keyword evidence="6" id="KW-0597">Phosphoprotein</keyword>
<dbReference type="GO" id="GO:0006355">
    <property type="term" value="P:regulation of DNA-templated transcription"/>
    <property type="evidence" value="ECO:0007669"/>
    <property type="project" value="InterPro"/>
</dbReference>
<evidence type="ECO:0000259" key="8">
    <source>
        <dbReference type="PROSITE" id="PS50110"/>
    </source>
</evidence>
<dbReference type="EMBL" id="VGIY01000054">
    <property type="protein sequence ID" value="MBM3316901.1"/>
    <property type="molecule type" value="Genomic_DNA"/>
</dbReference>
<dbReference type="AlphaFoldDB" id="A0A937XAI8"/>
<dbReference type="PROSITE" id="PS50045">
    <property type="entry name" value="SIGMA54_INTERACT_4"/>
    <property type="match status" value="1"/>
</dbReference>
<dbReference type="PROSITE" id="PS50110">
    <property type="entry name" value="RESPONSE_REGULATORY"/>
    <property type="match status" value="1"/>
</dbReference>
<evidence type="ECO:0000256" key="4">
    <source>
        <dbReference type="ARBA" id="ARBA00023125"/>
    </source>
</evidence>
<dbReference type="SUPFAM" id="SSF52172">
    <property type="entry name" value="CheY-like"/>
    <property type="match status" value="1"/>
</dbReference>
<gene>
    <name evidence="9" type="ORF">FJY75_03520</name>
</gene>
<evidence type="ECO:0000313" key="10">
    <source>
        <dbReference type="Proteomes" id="UP000748308"/>
    </source>
</evidence>
<dbReference type="PANTHER" id="PTHR32071">
    <property type="entry name" value="TRANSCRIPTIONAL REGULATORY PROTEIN"/>
    <property type="match status" value="1"/>
</dbReference>
<dbReference type="Gene3D" id="3.40.50.2300">
    <property type="match status" value="1"/>
</dbReference>
<keyword evidence="3" id="KW-0805">Transcription regulation</keyword>
<dbReference type="Pfam" id="PF00072">
    <property type="entry name" value="Response_reg"/>
    <property type="match status" value="1"/>
</dbReference>
<dbReference type="SUPFAM" id="SSF52540">
    <property type="entry name" value="P-loop containing nucleoside triphosphate hydrolases"/>
    <property type="match status" value="1"/>
</dbReference>
<evidence type="ECO:0000256" key="6">
    <source>
        <dbReference type="PROSITE-ProRule" id="PRU00169"/>
    </source>
</evidence>
<feature type="domain" description="Sigma-54 factor interaction" evidence="7">
    <location>
        <begin position="149"/>
        <end position="378"/>
    </location>
</feature>
<keyword evidence="5" id="KW-0804">Transcription</keyword>
<evidence type="ECO:0000259" key="7">
    <source>
        <dbReference type="PROSITE" id="PS50045"/>
    </source>
</evidence>
<dbReference type="Pfam" id="PF00158">
    <property type="entry name" value="Sigma54_activat"/>
    <property type="match status" value="1"/>
</dbReference>
<dbReference type="Gene3D" id="3.40.50.300">
    <property type="entry name" value="P-loop containing nucleotide triphosphate hydrolases"/>
    <property type="match status" value="1"/>
</dbReference>
<dbReference type="InterPro" id="IPR009057">
    <property type="entry name" value="Homeodomain-like_sf"/>
</dbReference>
<dbReference type="InterPro" id="IPR003593">
    <property type="entry name" value="AAA+_ATPase"/>
</dbReference>
<dbReference type="PANTHER" id="PTHR32071:SF117">
    <property type="entry name" value="PTS-DEPENDENT DIHYDROXYACETONE KINASE OPERON REGULATORY PROTEIN-RELATED"/>
    <property type="match status" value="1"/>
</dbReference>
<dbReference type="Pfam" id="PF02954">
    <property type="entry name" value="HTH_8"/>
    <property type="match status" value="1"/>
</dbReference>
<feature type="modified residue" description="4-aspartylphosphate" evidence="6">
    <location>
        <position position="60"/>
    </location>
</feature>
<accession>A0A937XAI8</accession>
<dbReference type="SUPFAM" id="SSF46689">
    <property type="entry name" value="Homeodomain-like"/>
    <property type="match status" value="1"/>
</dbReference>
<dbReference type="GO" id="GO:0005524">
    <property type="term" value="F:ATP binding"/>
    <property type="evidence" value="ECO:0007669"/>
    <property type="project" value="UniProtKB-KW"/>
</dbReference>
<sequence length="470" mass="51905">MAARSQERAKPLVLLVDDDGAFADAVSLLLREAFDVVAVPDGRAALALLANRAFDAVLLDVELGGQPDGLEVLRRIRRDDGQVPIFMVTRSEEMELALAAGRLGATDYFTKGSPIETLSRRLLTALQGRVAEREREALARAAGAERWHFAGESPAIRRLLGDADTVADTATTVLITGEHGTGKETLARYIHRRSSRAERPFIAVHCPAIPEGLVESELFGHEKGAFTHATALHRGSFELVEDGTLLLDEITEMPLGLQSKLLQVLQSGKFARLGSERVLRARARILCATNRDPREAVRLGKLREDLFYRINVVGLHIPPLRERHQDVPILARHFLRKKCAELGKQVEGFTPEAEALLLAHDWPGNARELENLIERAVVFCRASRITADLLSPISAGAAFLTLPWEQAKELAMRRFEHSYLTALLQVYGGSIARAARAMGVSRQAFYKALERSEVSAERFRRPSGRRSAGE</sequence>
<dbReference type="Gene3D" id="1.10.10.60">
    <property type="entry name" value="Homeodomain-like"/>
    <property type="match status" value="1"/>
</dbReference>
<name>A0A937XAI8_UNCEI</name>
<evidence type="ECO:0000256" key="2">
    <source>
        <dbReference type="ARBA" id="ARBA00022840"/>
    </source>
</evidence>
<reference evidence="9" key="1">
    <citation type="submission" date="2019-03" db="EMBL/GenBank/DDBJ databases">
        <title>Lake Tanganyika Metagenome-Assembled Genomes (MAGs).</title>
        <authorList>
            <person name="Tran P."/>
        </authorList>
    </citation>
    <scope>NUCLEOTIDE SEQUENCE</scope>
    <source>
        <strain evidence="9">M_DeepCast_400m_m2_100</strain>
    </source>
</reference>
<evidence type="ECO:0000313" key="9">
    <source>
        <dbReference type="EMBL" id="MBM3316901.1"/>
    </source>
</evidence>
<dbReference type="FunFam" id="3.40.50.300:FF:000006">
    <property type="entry name" value="DNA-binding transcriptional regulator NtrC"/>
    <property type="match status" value="1"/>
</dbReference>
<dbReference type="InterPro" id="IPR011006">
    <property type="entry name" value="CheY-like_superfamily"/>
</dbReference>
<dbReference type="SMART" id="SM00448">
    <property type="entry name" value="REC"/>
    <property type="match status" value="1"/>
</dbReference>
<dbReference type="InterPro" id="IPR002078">
    <property type="entry name" value="Sigma_54_int"/>
</dbReference>
<dbReference type="InterPro" id="IPR001789">
    <property type="entry name" value="Sig_transdc_resp-reg_receiver"/>
</dbReference>
<dbReference type="CDD" id="cd00009">
    <property type="entry name" value="AAA"/>
    <property type="match status" value="1"/>
</dbReference>
<evidence type="ECO:0000256" key="1">
    <source>
        <dbReference type="ARBA" id="ARBA00022741"/>
    </source>
</evidence>
<dbReference type="SMART" id="SM00382">
    <property type="entry name" value="AAA"/>
    <property type="match status" value="1"/>
</dbReference>
<dbReference type="GO" id="GO:0043565">
    <property type="term" value="F:sequence-specific DNA binding"/>
    <property type="evidence" value="ECO:0007669"/>
    <property type="project" value="InterPro"/>
</dbReference>
<comment type="caution">
    <text evidence="9">The sequence shown here is derived from an EMBL/GenBank/DDBJ whole genome shotgun (WGS) entry which is preliminary data.</text>
</comment>
<dbReference type="InterPro" id="IPR002197">
    <property type="entry name" value="HTH_Fis"/>
</dbReference>
<dbReference type="Gene3D" id="1.10.8.60">
    <property type="match status" value="1"/>
</dbReference>
<proteinExistence type="predicted"/>
<keyword evidence="2" id="KW-0067">ATP-binding</keyword>
<evidence type="ECO:0000256" key="3">
    <source>
        <dbReference type="ARBA" id="ARBA00023015"/>
    </source>
</evidence>
<protein>
    <submittedName>
        <fullName evidence="9">Sigma-54-dependent Fis family transcriptional regulator</fullName>
    </submittedName>
</protein>
<dbReference type="Pfam" id="PF25601">
    <property type="entry name" value="AAA_lid_14"/>
    <property type="match status" value="1"/>
</dbReference>
<dbReference type="InterPro" id="IPR058031">
    <property type="entry name" value="AAA_lid_NorR"/>
</dbReference>
<keyword evidence="4" id="KW-0238">DNA-binding</keyword>
<feature type="domain" description="Response regulatory" evidence="8">
    <location>
        <begin position="12"/>
        <end position="126"/>
    </location>
</feature>
<organism evidence="9 10">
    <name type="scientific">Eiseniibacteriota bacterium</name>
    <dbReference type="NCBI Taxonomy" id="2212470"/>
    <lineage>
        <taxon>Bacteria</taxon>
        <taxon>Candidatus Eiseniibacteriota</taxon>
    </lineage>
</organism>
<keyword evidence="1" id="KW-0547">Nucleotide-binding</keyword>
<dbReference type="InterPro" id="IPR027417">
    <property type="entry name" value="P-loop_NTPase"/>
</dbReference>
<dbReference type="GO" id="GO:0000160">
    <property type="term" value="P:phosphorelay signal transduction system"/>
    <property type="evidence" value="ECO:0007669"/>
    <property type="project" value="InterPro"/>
</dbReference>
<evidence type="ECO:0000256" key="5">
    <source>
        <dbReference type="ARBA" id="ARBA00023163"/>
    </source>
</evidence>